<sequence>MLSILDIIEDTTVDGPGFRTSIYAAGCPNRCPGCHNPESWDIDRGHWMSTDEILEKVLADDFADVTFSGGDPMYQPEGFAKLACAIKEKSGKNIWCYTGYTFETLLRNPLQAKLLQYIDVLVDGKFKQELRDESLCFRGSKNQRLIDVQASLRTEEVVAYNYNPVPRIA</sequence>
<dbReference type="PROSITE" id="PS51918">
    <property type="entry name" value="RADICAL_SAM"/>
    <property type="match status" value="1"/>
</dbReference>
<dbReference type="OrthoDB" id="9782387at2"/>
<dbReference type="InterPro" id="IPR034457">
    <property type="entry name" value="Organic_radical-activating"/>
</dbReference>
<comment type="cofactor">
    <cofactor evidence="1">
        <name>[4Fe-4S] cluster</name>
        <dbReference type="ChEBI" id="CHEBI:49883"/>
    </cofactor>
</comment>
<keyword evidence="10" id="KW-1185">Reference proteome</keyword>
<evidence type="ECO:0000313" key="9">
    <source>
        <dbReference type="EMBL" id="RYT73069.1"/>
    </source>
</evidence>
<evidence type="ECO:0000259" key="8">
    <source>
        <dbReference type="PROSITE" id="PS51918"/>
    </source>
</evidence>
<evidence type="ECO:0000256" key="5">
    <source>
        <dbReference type="ARBA" id="ARBA00023004"/>
    </source>
</evidence>
<evidence type="ECO:0000256" key="3">
    <source>
        <dbReference type="ARBA" id="ARBA00022691"/>
    </source>
</evidence>
<dbReference type="InterPro" id="IPR012837">
    <property type="entry name" value="NrdG"/>
</dbReference>
<proteinExistence type="inferred from homology"/>
<keyword evidence="2" id="KW-0004">4Fe-4S</keyword>
<dbReference type="RefSeq" id="WP_007662254.1">
    <property type="nucleotide sequence ID" value="NZ_CDQQ01000022.1"/>
</dbReference>
<evidence type="ECO:0000256" key="1">
    <source>
        <dbReference type="ARBA" id="ARBA00001966"/>
    </source>
</evidence>
<dbReference type="GO" id="GO:0004748">
    <property type="term" value="F:ribonucleoside-diphosphate reductase activity, thioredoxin disulfide as acceptor"/>
    <property type="evidence" value="ECO:0007669"/>
    <property type="project" value="TreeGrafter"/>
</dbReference>
<keyword evidence="4" id="KW-0479">Metal-binding</keyword>
<name>A0A3E4IHZ9_9BACE</name>
<dbReference type="EC" id="1.97.1.-" evidence="7"/>
<keyword evidence="7" id="KW-0560">Oxidoreductase</keyword>
<dbReference type="InterPro" id="IPR013785">
    <property type="entry name" value="Aldolase_TIM"/>
</dbReference>
<protein>
    <recommendedName>
        <fullName evidence="7">Anaerobic ribonucleoside-triphosphate reductase-activating protein</fullName>
        <ecNumber evidence="7">1.97.1.-</ecNumber>
    </recommendedName>
</protein>
<dbReference type="Pfam" id="PF13353">
    <property type="entry name" value="Fer4_12"/>
    <property type="match status" value="1"/>
</dbReference>
<dbReference type="SFLD" id="SFLDG01066">
    <property type="entry name" value="organic_radical-activating_enz"/>
    <property type="match status" value="1"/>
</dbReference>
<reference evidence="9 10" key="1">
    <citation type="journal article" date="2019" name="Science, e1252229">
        <title>Invertible promoters mediate bacterial phase variation, antibiotic resistance, and host adaptation in the gut.</title>
        <authorList>
            <person name="Jiang X."/>
            <person name="Hall A.B."/>
            <person name="Arthur T.D."/>
            <person name="Plichta D.R."/>
            <person name="Covington C.T."/>
            <person name="Poyet M."/>
            <person name="Crothers J."/>
            <person name="Moses P.L."/>
            <person name="Tolonen A.C."/>
            <person name="Vlamakis H."/>
            <person name="Alm E.J."/>
            <person name="Xavier R.J."/>
        </authorList>
    </citation>
    <scope>NUCLEOTIDE SEQUENCE [LARGE SCALE GENOMIC DNA]</scope>
    <source>
        <strain evidence="10">bf_0095</strain>
    </source>
</reference>
<feature type="domain" description="Radical SAM core" evidence="8">
    <location>
        <begin position="13"/>
        <end position="169"/>
    </location>
</feature>
<dbReference type="InterPro" id="IPR007197">
    <property type="entry name" value="rSAM"/>
</dbReference>
<dbReference type="PANTHER" id="PTHR30352:SF2">
    <property type="entry name" value="ANAEROBIC RIBONUCLEOSIDE-TRIPHOSPHATE REDUCTASE-ACTIVATING PROTEIN"/>
    <property type="match status" value="1"/>
</dbReference>
<dbReference type="PIRSF" id="PIRSF000368">
    <property type="entry name" value="NrdG"/>
    <property type="match status" value="1"/>
</dbReference>
<dbReference type="AlphaFoldDB" id="A0A3E4IHZ9"/>
<evidence type="ECO:0000256" key="6">
    <source>
        <dbReference type="ARBA" id="ARBA00023014"/>
    </source>
</evidence>
<comment type="similarity">
    <text evidence="7">Belongs to the organic radical-activating enzymes family.</text>
</comment>
<dbReference type="GO" id="GO:0043365">
    <property type="term" value="F:[formate-C-acetyltransferase]-activating enzyme activity"/>
    <property type="evidence" value="ECO:0007669"/>
    <property type="project" value="InterPro"/>
</dbReference>
<keyword evidence="5" id="KW-0408">Iron</keyword>
<dbReference type="Proteomes" id="UP000291191">
    <property type="component" value="Unassembled WGS sequence"/>
</dbReference>
<dbReference type="PANTHER" id="PTHR30352">
    <property type="entry name" value="PYRUVATE FORMATE-LYASE-ACTIVATING ENZYME"/>
    <property type="match status" value="1"/>
</dbReference>
<dbReference type="GeneID" id="26159245"/>
<keyword evidence="3" id="KW-0949">S-adenosyl-L-methionine</keyword>
<dbReference type="SFLD" id="SFLDF00299">
    <property type="entry name" value="anaerobic_ribonucleoside-triph"/>
    <property type="match status" value="1"/>
</dbReference>
<dbReference type="NCBIfam" id="TIGR02491">
    <property type="entry name" value="NrdG"/>
    <property type="match status" value="1"/>
</dbReference>
<dbReference type="SUPFAM" id="SSF102114">
    <property type="entry name" value="Radical SAM enzymes"/>
    <property type="match status" value="1"/>
</dbReference>
<dbReference type="SFLD" id="SFLDG01063">
    <property type="entry name" value="activating_enzymes__group_1"/>
    <property type="match status" value="1"/>
</dbReference>
<dbReference type="GO" id="GO:0046872">
    <property type="term" value="F:metal ion binding"/>
    <property type="evidence" value="ECO:0007669"/>
    <property type="project" value="UniProtKB-KW"/>
</dbReference>
<evidence type="ECO:0000256" key="7">
    <source>
        <dbReference type="PIRNR" id="PIRNR000368"/>
    </source>
</evidence>
<dbReference type="SFLD" id="SFLDS00029">
    <property type="entry name" value="Radical_SAM"/>
    <property type="match status" value="1"/>
</dbReference>
<evidence type="ECO:0000256" key="2">
    <source>
        <dbReference type="ARBA" id="ARBA00022485"/>
    </source>
</evidence>
<dbReference type="GO" id="GO:0051539">
    <property type="term" value="F:4 iron, 4 sulfur cluster binding"/>
    <property type="evidence" value="ECO:0007669"/>
    <property type="project" value="UniProtKB-KW"/>
</dbReference>
<comment type="function">
    <text evidence="7">Activation of anaerobic ribonucleoside-triphosphate reductase under anaerobic conditions by generation of an organic free radical, using S-adenosylmethionine and reduced flavodoxin as cosubstrates to produce 5'-deoxy-adenosine.</text>
</comment>
<gene>
    <name evidence="9" type="primary">nrdG</name>
    <name evidence="9" type="ORF">EAJ06_23315</name>
</gene>
<comment type="caution">
    <text evidence="9">The sequence shown here is derived from an EMBL/GenBank/DDBJ whole genome shotgun (WGS) entry which is preliminary data.</text>
</comment>
<evidence type="ECO:0000313" key="10">
    <source>
        <dbReference type="Proteomes" id="UP000291191"/>
    </source>
</evidence>
<accession>A0A3E4IHZ9</accession>
<dbReference type="InterPro" id="IPR058240">
    <property type="entry name" value="rSAM_sf"/>
</dbReference>
<dbReference type="Gene3D" id="3.20.20.70">
    <property type="entry name" value="Aldolase class I"/>
    <property type="match status" value="1"/>
</dbReference>
<dbReference type="EMBL" id="RCXO01000054">
    <property type="protein sequence ID" value="RYT73069.1"/>
    <property type="molecule type" value="Genomic_DNA"/>
</dbReference>
<evidence type="ECO:0000256" key="4">
    <source>
        <dbReference type="ARBA" id="ARBA00022723"/>
    </source>
</evidence>
<organism evidence="9 10">
    <name type="scientific">Bacteroides intestinalis</name>
    <dbReference type="NCBI Taxonomy" id="329854"/>
    <lineage>
        <taxon>Bacteria</taxon>
        <taxon>Pseudomonadati</taxon>
        <taxon>Bacteroidota</taxon>
        <taxon>Bacteroidia</taxon>
        <taxon>Bacteroidales</taxon>
        <taxon>Bacteroidaceae</taxon>
        <taxon>Bacteroides</taxon>
    </lineage>
</organism>
<keyword evidence="6" id="KW-0411">Iron-sulfur</keyword>
<dbReference type="CDD" id="cd01335">
    <property type="entry name" value="Radical_SAM"/>
    <property type="match status" value="1"/>
</dbReference>